<sequence>MAAQKGWQIVWVEEMAQELKAKALGKELTRKEFDSILEKIEQAELPDEPSRQKDEKVAGTLTEEPKAQVTQEQT</sequence>
<gene>
    <name evidence="2" type="ORF">CCMP2556_LOCUS50565</name>
</gene>
<feature type="region of interest" description="Disordered" evidence="1">
    <location>
        <begin position="40"/>
        <end position="74"/>
    </location>
</feature>
<evidence type="ECO:0000313" key="3">
    <source>
        <dbReference type="Proteomes" id="UP001642484"/>
    </source>
</evidence>
<comment type="caution">
    <text evidence="2">The sequence shown here is derived from an EMBL/GenBank/DDBJ whole genome shotgun (WGS) entry which is preliminary data.</text>
</comment>
<proteinExistence type="predicted"/>
<dbReference type="EMBL" id="CAXAMN010027127">
    <property type="protein sequence ID" value="CAK9108547.1"/>
    <property type="molecule type" value="Genomic_DNA"/>
</dbReference>
<organism evidence="2 3">
    <name type="scientific">Durusdinium trenchii</name>
    <dbReference type="NCBI Taxonomy" id="1381693"/>
    <lineage>
        <taxon>Eukaryota</taxon>
        <taxon>Sar</taxon>
        <taxon>Alveolata</taxon>
        <taxon>Dinophyceae</taxon>
        <taxon>Suessiales</taxon>
        <taxon>Symbiodiniaceae</taxon>
        <taxon>Durusdinium</taxon>
    </lineage>
</organism>
<protein>
    <submittedName>
        <fullName evidence="2">Uncharacterized protein</fullName>
    </submittedName>
</protein>
<keyword evidence="3" id="KW-1185">Reference proteome</keyword>
<feature type="compositionally biased region" description="Basic and acidic residues" evidence="1">
    <location>
        <begin position="40"/>
        <end position="57"/>
    </location>
</feature>
<evidence type="ECO:0000313" key="2">
    <source>
        <dbReference type="EMBL" id="CAK9108547.1"/>
    </source>
</evidence>
<accession>A0ABP0S859</accession>
<name>A0ABP0S859_9DINO</name>
<evidence type="ECO:0000256" key="1">
    <source>
        <dbReference type="SAM" id="MobiDB-lite"/>
    </source>
</evidence>
<dbReference type="Proteomes" id="UP001642484">
    <property type="component" value="Unassembled WGS sequence"/>
</dbReference>
<reference evidence="2 3" key="1">
    <citation type="submission" date="2024-02" db="EMBL/GenBank/DDBJ databases">
        <authorList>
            <person name="Chen Y."/>
            <person name="Shah S."/>
            <person name="Dougan E. K."/>
            <person name="Thang M."/>
            <person name="Chan C."/>
        </authorList>
    </citation>
    <scope>NUCLEOTIDE SEQUENCE [LARGE SCALE GENOMIC DNA]</scope>
</reference>